<dbReference type="OrthoDB" id="6500128at2759"/>
<dbReference type="PANTHER" id="PTHR24222:SF76">
    <property type="entry name" value="MYCOBACTIN IMPORT ATP-BINDING_PERMEASE PROTEIN IRTB"/>
    <property type="match status" value="1"/>
</dbReference>
<dbReference type="EMBL" id="UYRV01120483">
    <property type="protein sequence ID" value="VDN32321.1"/>
    <property type="molecule type" value="Genomic_DNA"/>
</dbReference>
<name>A0A3P7NNN8_CYLGO</name>
<dbReference type="GO" id="GO:0042626">
    <property type="term" value="F:ATPase-coupled transmembrane transporter activity"/>
    <property type="evidence" value="ECO:0007669"/>
    <property type="project" value="TreeGrafter"/>
</dbReference>
<dbReference type="AlphaFoldDB" id="A0A3P7NNN8"/>
<evidence type="ECO:0008006" key="3">
    <source>
        <dbReference type="Google" id="ProtNLM"/>
    </source>
</evidence>
<dbReference type="GO" id="GO:0005886">
    <property type="term" value="C:plasma membrane"/>
    <property type="evidence" value="ECO:0007669"/>
    <property type="project" value="TreeGrafter"/>
</dbReference>
<dbReference type="InterPro" id="IPR039421">
    <property type="entry name" value="Type_1_exporter"/>
</dbReference>
<accession>A0A3P7NNN8</accession>
<keyword evidence="2" id="KW-1185">Reference proteome</keyword>
<dbReference type="PANTHER" id="PTHR24222">
    <property type="entry name" value="ABC TRANSPORTER B FAMILY"/>
    <property type="match status" value="1"/>
</dbReference>
<gene>
    <name evidence="1" type="ORF">CGOC_LOCUS12076</name>
</gene>
<dbReference type="Proteomes" id="UP000271889">
    <property type="component" value="Unassembled WGS sequence"/>
</dbReference>
<reference evidence="1 2" key="1">
    <citation type="submission" date="2018-11" db="EMBL/GenBank/DDBJ databases">
        <authorList>
            <consortium name="Pathogen Informatics"/>
        </authorList>
    </citation>
    <scope>NUCLEOTIDE SEQUENCE [LARGE SCALE GENOMIC DNA]</scope>
</reference>
<proteinExistence type="predicted"/>
<dbReference type="Gene3D" id="3.40.50.300">
    <property type="entry name" value="P-loop containing nucleotide triphosphate hydrolases"/>
    <property type="match status" value="1"/>
</dbReference>
<evidence type="ECO:0000313" key="2">
    <source>
        <dbReference type="Proteomes" id="UP000271889"/>
    </source>
</evidence>
<sequence>MAFEKAQKSCTCIQIAHRLSTIRNVDKIFVVVDGAIAEEGTHEQLLNKHGVYYDMTLSS</sequence>
<protein>
    <recommendedName>
        <fullName evidence="3">ABC transporter domain-containing protein</fullName>
    </recommendedName>
</protein>
<organism evidence="1 2">
    <name type="scientific">Cylicostephanus goldi</name>
    <name type="common">Nematode worm</name>
    <dbReference type="NCBI Taxonomy" id="71465"/>
    <lineage>
        <taxon>Eukaryota</taxon>
        <taxon>Metazoa</taxon>
        <taxon>Ecdysozoa</taxon>
        <taxon>Nematoda</taxon>
        <taxon>Chromadorea</taxon>
        <taxon>Rhabditida</taxon>
        <taxon>Rhabditina</taxon>
        <taxon>Rhabditomorpha</taxon>
        <taxon>Strongyloidea</taxon>
        <taxon>Strongylidae</taxon>
        <taxon>Cylicostephanus</taxon>
    </lineage>
</organism>
<dbReference type="SUPFAM" id="SSF52540">
    <property type="entry name" value="P-loop containing nucleoside triphosphate hydrolases"/>
    <property type="match status" value="1"/>
</dbReference>
<evidence type="ECO:0000313" key="1">
    <source>
        <dbReference type="EMBL" id="VDN32321.1"/>
    </source>
</evidence>
<dbReference type="InterPro" id="IPR027417">
    <property type="entry name" value="P-loop_NTPase"/>
</dbReference>